<evidence type="ECO:0000259" key="1">
    <source>
        <dbReference type="Pfam" id="PF01471"/>
    </source>
</evidence>
<dbReference type="Gene3D" id="3.40.80.10">
    <property type="entry name" value="Peptidoglycan recognition protein-like"/>
    <property type="match status" value="1"/>
</dbReference>
<dbReference type="RefSeq" id="WP_136855773.1">
    <property type="nucleotide sequence ID" value="NZ_SUNH01000007.1"/>
</dbReference>
<proteinExistence type="predicted"/>
<accession>A0A4V5MTY0</accession>
<organism evidence="3 4">
    <name type="scientific">Paracoccus hibiscisoli</name>
    <dbReference type="NCBI Taxonomy" id="2023261"/>
    <lineage>
        <taxon>Bacteria</taxon>
        <taxon>Pseudomonadati</taxon>
        <taxon>Pseudomonadota</taxon>
        <taxon>Alphaproteobacteria</taxon>
        <taxon>Rhodobacterales</taxon>
        <taxon>Paracoccaceae</taxon>
        <taxon>Paracoccus</taxon>
    </lineage>
</organism>
<feature type="domain" description="Peptidoglycan binding-like" evidence="1">
    <location>
        <begin position="188"/>
        <end position="243"/>
    </location>
</feature>
<gene>
    <name evidence="3" type="ORF">FA740_05455</name>
</gene>
<dbReference type="InterPro" id="IPR036505">
    <property type="entry name" value="Amidase/PGRP_sf"/>
</dbReference>
<dbReference type="SUPFAM" id="SSF47090">
    <property type="entry name" value="PGBD-like"/>
    <property type="match status" value="1"/>
</dbReference>
<name>A0A4V5MTY0_9RHOB</name>
<dbReference type="InterPro" id="IPR002502">
    <property type="entry name" value="Amidase_domain"/>
</dbReference>
<dbReference type="Pfam" id="PF01510">
    <property type="entry name" value="Amidase_2"/>
    <property type="match status" value="1"/>
</dbReference>
<dbReference type="GO" id="GO:0009253">
    <property type="term" value="P:peptidoglycan catabolic process"/>
    <property type="evidence" value="ECO:0007669"/>
    <property type="project" value="InterPro"/>
</dbReference>
<protein>
    <submittedName>
        <fullName evidence="3">Amidase</fullName>
    </submittedName>
</protein>
<evidence type="ECO:0000313" key="3">
    <source>
        <dbReference type="EMBL" id="TJZ85848.1"/>
    </source>
</evidence>
<dbReference type="InterPro" id="IPR002477">
    <property type="entry name" value="Peptidoglycan-bd-like"/>
</dbReference>
<dbReference type="AlphaFoldDB" id="A0A4V5MTY0"/>
<dbReference type="Pfam" id="PF01471">
    <property type="entry name" value="PG_binding_1"/>
    <property type="match status" value="1"/>
</dbReference>
<feature type="domain" description="N-acetylmuramoyl-L-alanine amidase" evidence="2">
    <location>
        <begin position="4"/>
        <end position="123"/>
    </location>
</feature>
<dbReference type="EMBL" id="SUNH01000007">
    <property type="protein sequence ID" value="TJZ85848.1"/>
    <property type="molecule type" value="Genomic_DNA"/>
</dbReference>
<keyword evidence="4" id="KW-1185">Reference proteome</keyword>
<reference evidence="3 4" key="1">
    <citation type="submission" date="2019-04" db="EMBL/GenBank/DDBJ databases">
        <authorList>
            <person name="Li J."/>
        </authorList>
    </citation>
    <scope>NUCLEOTIDE SEQUENCE [LARGE SCALE GENOMIC DNA]</scope>
    <source>
        <strain evidence="3 4">CCTCC AB2016182</strain>
    </source>
</reference>
<dbReference type="Proteomes" id="UP000306223">
    <property type="component" value="Unassembled WGS sequence"/>
</dbReference>
<sequence>MMNRIANHHTGGGYEPSALDLSHYHKLISLDGTVHDGRHPIAANAPGRPLVAGRYAAHTRALNTGTIGNALCAMANGDWRSPFACRTFPLPAQVEALVQLNARQCVEYGIPVTRATVLSHGEVELTLGIKQAGKWDFDYDFMDRTATRDPIAIGDKFRARVLAAIEGLGQGAPCAAPSPRPVLRRGASGGDVRELQSLLNRRGANLDMDGGFGPATFAAVVSFQRRSQLRQDGLVGAITWAALLPC</sequence>
<evidence type="ECO:0000313" key="4">
    <source>
        <dbReference type="Proteomes" id="UP000306223"/>
    </source>
</evidence>
<dbReference type="SUPFAM" id="SSF55846">
    <property type="entry name" value="N-acetylmuramoyl-L-alanine amidase-like"/>
    <property type="match status" value="1"/>
</dbReference>
<comment type="caution">
    <text evidence="3">The sequence shown here is derived from an EMBL/GenBank/DDBJ whole genome shotgun (WGS) entry which is preliminary data.</text>
</comment>
<dbReference type="OrthoDB" id="9798982at2"/>
<dbReference type="Gene3D" id="1.10.101.10">
    <property type="entry name" value="PGBD-like superfamily/PGBD"/>
    <property type="match status" value="1"/>
</dbReference>
<evidence type="ECO:0000259" key="2">
    <source>
        <dbReference type="Pfam" id="PF01510"/>
    </source>
</evidence>
<dbReference type="GO" id="GO:0008745">
    <property type="term" value="F:N-acetylmuramoyl-L-alanine amidase activity"/>
    <property type="evidence" value="ECO:0007669"/>
    <property type="project" value="InterPro"/>
</dbReference>
<dbReference type="InterPro" id="IPR036365">
    <property type="entry name" value="PGBD-like_sf"/>
</dbReference>
<dbReference type="InterPro" id="IPR036366">
    <property type="entry name" value="PGBDSf"/>
</dbReference>